<evidence type="ECO:0000256" key="9">
    <source>
        <dbReference type="SAM" id="MobiDB-lite"/>
    </source>
</evidence>
<comment type="caution">
    <text evidence="12">The sequence shown here is derived from an EMBL/GenBank/DDBJ whole genome shotgun (WGS) entry which is preliminary data.</text>
</comment>
<feature type="compositionally biased region" description="Low complexity" evidence="9">
    <location>
        <begin position="330"/>
        <end position="343"/>
    </location>
</feature>
<reference evidence="12" key="1">
    <citation type="journal article" date="2023" name="PhytoFront">
        <title>Draft Genome Resources of Seven Strains of Tilletia horrida, Causal Agent of Kernel Smut of Rice.</title>
        <authorList>
            <person name="Khanal S."/>
            <person name="Antony Babu S."/>
            <person name="Zhou X.G."/>
        </authorList>
    </citation>
    <scope>NUCLEOTIDE SEQUENCE</scope>
    <source>
        <strain evidence="12">TX3</strain>
    </source>
</reference>
<dbReference type="PANTHER" id="PTHR46009:SF1">
    <property type="entry name" value="VACUOLAR PROTEIN SORTING-ASSOCIATED PROTEIN VTA1 HOMOLOG"/>
    <property type="match status" value="1"/>
</dbReference>
<gene>
    <name evidence="12" type="ORF">OC842_006229</name>
</gene>
<dbReference type="Gene3D" id="1.25.40.270">
    <property type="entry name" value="Vacuolar protein sorting-associated protein vta1"/>
    <property type="match status" value="1"/>
</dbReference>
<evidence type="ECO:0008006" key="14">
    <source>
        <dbReference type="Google" id="ProtNLM"/>
    </source>
</evidence>
<evidence type="ECO:0000256" key="8">
    <source>
        <dbReference type="ARBA" id="ARBA00023136"/>
    </source>
</evidence>
<proteinExistence type="inferred from homology"/>
<dbReference type="Gene3D" id="1.20.5.420">
    <property type="entry name" value="Immunoglobulin FC, subunit C"/>
    <property type="match status" value="1"/>
</dbReference>
<sequence length="531" mass="54252">MASSSSAGALPLPSTAELKPLTPFLQRAQELRTADPPMAYWCSLYAAQLGIGTKSTERDSKLFLGRLMDDLEAQKKALAGSDVITDETASAAYVENFALKVFTAADNQDRAGKATKATARNFLVASQFLEVLNAFGPLDTEISEKVKYAKWKAADISKALKEGRTPLAGPPGGEETEAIAVTTPGDTVAESDAVMAILDSATAPSAPPAIERTVSDASSANGENSSRLRARLSIHASNPQSPNFSMPLPVPPKTATNALEAELAAQQAELARLGLAPPDWRSSPVAPAAPMRAGTIGPGSVLSASPSGSTGRPLPVPPQGGLARDGLPNFPAGFPFPGGVLSSSGGGGPSVPSSNASLSNSTSPRLGGSSQLPSAPHFPPHPQNGSYIASAGSDGAPGSIAPPLPPSSPSPYPYHQHHPAQPQPPPPHQPHPHPHLQGQPSGFINSALPNPPAPAPAPAPAPVPSAPPLPTPLPPPAAAAASSLPDSLTPSQTAKAQKLAKWAVSSLDYDDLATAAKHLREALDIVEGRAK</sequence>
<dbReference type="PANTHER" id="PTHR46009">
    <property type="entry name" value="VACUOLAR PROTEIN SORTING-ASSOCIATED PROTEIN VTA1 HOMOLOG"/>
    <property type="match status" value="1"/>
</dbReference>
<feature type="compositionally biased region" description="Low complexity" evidence="9">
    <location>
        <begin position="350"/>
        <end position="364"/>
    </location>
</feature>
<feature type="domain" description="Vta1/callose synthase N-terminal" evidence="10">
    <location>
        <begin position="21"/>
        <end position="162"/>
    </location>
</feature>
<keyword evidence="5" id="KW-0963">Cytoplasm</keyword>
<dbReference type="Pfam" id="PF04652">
    <property type="entry name" value="Vta1"/>
    <property type="match status" value="1"/>
</dbReference>
<dbReference type="GO" id="GO:0015031">
    <property type="term" value="P:protein transport"/>
    <property type="evidence" value="ECO:0007669"/>
    <property type="project" value="UniProtKB-KW"/>
</dbReference>
<evidence type="ECO:0000256" key="2">
    <source>
        <dbReference type="ARBA" id="ARBA00004496"/>
    </source>
</evidence>
<evidence type="ECO:0000256" key="6">
    <source>
        <dbReference type="ARBA" id="ARBA00022753"/>
    </source>
</evidence>
<dbReference type="InterPro" id="IPR039431">
    <property type="entry name" value="Vta1/CALS_N"/>
</dbReference>
<comment type="similarity">
    <text evidence="3">Belongs to the VTA1 family.</text>
</comment>
<evidence type="ECO:0000256" key="1">
    <source>
        <dbReference type="ARBA" id="ARBA00004481"/>
    </source>
</evidence>
<feature type="compositionally biased region" description="Pro residues" evidence="9">
    <location>
        <begin position="449"/>
        <end position="477"/>
    </location>
</feature>
<name>A0AAN6G8L7_9BASI</name>
<accession>A0AAN6G8L7</accession>
<evidence type="ECO:0000256" key="4">
    <source>
        <dbReference type="ARBA" id="ARBA00022448"/>
    </source>
</evidence>
<protein>
    <recommendedName>
        <fullName evidence="14">DUF605-domain-containing protein</fullName>
    </recommendedName>
</protein>
<dbReference type="InterPro" id="IPR044538">
    <property type="entry name" value="Vta1-like"/>
</dbReference>
<evidence type="ECO:0000256" key="3">
    <source>
        <dbReference type="ARBA" id="ARBA00007895"/>
    </source>
</evidence>
<dbReference type="InterPro" id="IPR023175">
    <property type="entry name" value="Vta1/CALS_N_sf"/>
</dbReference>
<evidence type="ECO:0000259" key="11">
    <source>
        <dbReference type="Pfam" id="PF18097"/>
    </source>
</evidence>
<evidence type="ECO:0000256" key="5">
    <source>
        <dbReference type="ARBA" id="ARBA00022490"/>
    </source>
</evidence>
<feature type="domain" description="Vta1 C-terminal" evidence="11">
    <location>
        <begin position="490"/>
        <end position="525"/>
    </location>
</feature>
<keyword evidence="7" id="KW-0653">Protein transport</keyword>
<evidence type="ECO:0000256" key="7">
    <source>
        <dbReference type="ARBA" id="ARBA00022927"/>
    </source>
</evidence>
<feature type="compositionally biased region" description="Pro residues" evidence="9">
    <location>
        <begin position="400"/>
        <end position="412"/>
    </location>
</feature>
<evidence type="ECO:0000259" key="10">
    <source>
        <dbReference type="Pfam" id="PF04652"/>
    </source>
</evidence>
<evidence type="ECO:0000313" key="12">
    <source>
        <dbReference type="EMBL" id="KAK0523196.1"/>
    </source>
</evidence>
<dbReference type="GO" id="GO:0005771">
    <property type="term" value="C:multivesicular body"/>
    <property type="evidence" value="ECO:0007669"/>
    <property type="project" value="TreeGrafter"/>
</dbReference>
<dbReference type="GO" id="GO:0010008">
    <property type="term" value="C:endosome membrane"/>
    <property type="evidence" value="ECO:0007669"/>
    <property type="project" value="UniProtKB-SubCell"/>
</dbReference>
<comment type="subcellular location">
    <subcellularLocation>
        <location evidence="2">Cytoplasm</location>
    </subcellularLocation>
    <subcellularLocation>
        <location evidence="1">Endosome membrane</location>
        <topology evidence="1">Peripheral membrane protein</topology>
    </subcellularLocation>
</comment>
<keyword evidence="8" id="KW-0472">Membrane</keyword>
<dbReference type="AlphaFoldDB" id="A0AAN6G8L7"/>
<keyword evidence="6" id="KW-0967">Endosome</keyword>
<dbReference type="InterPro" id="IPR041212">
    <property type="entry name" value="Vta1_C"/>
</dbReference>
<keyword evidence="13" id="KW-1185">Reference proteome</keyword>
<keyword evidence="4" id="KW-0813">Transport</keyword>
<feature type="region of interest" description="Disordered" evidence="9">
    <location>
        <begin position="281"/>
        <end position="498"/>
    </location>
</feature>
<dbReference type="Proteomes" id="UP001176521">
    <property type="component" value="Unassembled WGS sequence"/>
</dbReference>
<dbReference type="Pfam" id="PF18097">
    <property type="entry name" value="Vta1_C"/>
    <property type="match status" value="1"/>
</dbReference>
<organism evidence="12 13">
    <name type="scientific">Tilletia horrida</name>
    <dbReference type="NCBI Taxonomy" id="155126"/>
    <lineage>
        <taxon>Eukaryota</taxon>
        <taxon>Fungi</taxon>
        <taxon>Dikarya</taxon>
        <taxon>Basidiomycota</taxon>
        <taxon>Ustilaginomycotina</taxon>
        <taxon>Exobasidiomycetes</taxon>
        <taxon>Tilletiales</taxon>
        <taxon>Tilletiaceae</taxon>
        <taxon>Tilletia</taxon>
    </lineage>
</organism>
<feature type="compositionally biased region" description="Low complexity" evidence="9">
    <location>
        <begin position="435"/>
        <end position="448"/>
    </location>
</feature>
<dbReference type="EMBL" id="JAPDMQ010000531">
    <property type="protein sequence ID" value="KAK0523196.1"/>
    <property type="molecule type" value="Genomic_DNA"/>
</dbReference>
<dbReference type="GO" id="GO:0032511">
    <property type="term" value="P:late endosome to vacuole transport via multivesicular body sorting pathway"/>
    <property type="evidence" value="ECO:0007669"/>
    <property type="project" value="InterPro"/>
</dbReference>
<evidence type="ECO:0000313" key="13">
    <source>
        <dbReference type="Proteomes" id="UP001176521"/>
    </source>
</evidence>
<feature type="compositionally biased region" description="Low complexity" evidence="9">
    <location>
        <begin position="478"/>
        <end position="491"/>
    </location>
</feature>